<evidence type="ECO:0000313" key="1">
    <source>
        <dbReference type="EMBL" id="AAZ73200.1"/>
    </source>
</evidence>
<protein>
    <submittedName>
        <fullName evidence="1">Uncharacterized protein</fullName>
    </submittedName>
</protein>
<sequence length="76" mass="9018">MGIFSHGYSQDTLLTNEGMADHLWDMFFEPIKRWKLFSKFIINEFCFNALINSSHFRYLLSTSLLKRWVSTLPILV</sequence>
<proteinExistence type="predicted"/>
<dbReference type="AlphaFoldDB" id="A8CFI0"/>
<name>A8CFI0_ECOLX</name>
<organism evidence="1">
    <name type="scientific">Escherichia coli</name>
    <dbReference type="NCBI Taxonomy" id="562"/>
    <lineage>
        <taxon>Bacteria</taxon>
        <taxon>Pseudomonadati</taxon>
        <taxon>Pseudomonadota</taxon>
        <taxon>Gammaproteobacteria</taxon>
        <taxon>Enterobacterales</taxon>
        <taxon>Enterobacteriaceae</taxon>
        <taxon>Escherichia</taxon>
    </lineage>
</organism>
<reference evidence="1" key="1">
    <citation type="submission" date="2005-05" db="EMBL/GenBank/DDBJ databases">
        <title>Characterization of the partial sequence of five putative urovirulence factors.</title>
        <authorList>
            <person name="Sorsa J."/>
            <person name="Messmer K."/>
            <person name="Feldmann F."/>
            <person name="Schubert S."/>
        </authorList>
    </citation>
    <scope>NUCLEOTIDE SEQUENCE</scope>
</reference>
<accession>A8CFI0</accession>
<dbReference type="EMBL" id="DQ079862">
    <property type="protein sequence ID" value="AAZ73200.1"/>
    <property type="molecule type" value="Genomic_DNA"/>
</dbReference>